<feature type="transmembrane region" description="Helical" evidence="1">
    <location>
        <begin position="252"/>
        <end position="271"/>
    </location>
</feature>
<evidence type="ECO:0000313" key="3">
    <source>
        <dbReference type="EMBL" id="KAB0794003.1"/>
    </source>
</evidence>
<dbReference type="InParanoid" id="A0A5N4A9L2"/>
<reference evidence="3 4" key="1">
    <citation type="journal article" date="2018" name="Elife">
        <title>Firefly genomes illuminate parallel origins of bioluminescence in beetles.</title>
        <authorList>
            <person name="Fallon T.R."/>
            <person name="Lower S.E."/>
            <person name="Chang C.H."/>
            <person name="Bessho-Uehara M."/>
            <person name="Martin G.J."/>
            <person name="Bewick A.J."/>
            <person name="Behringer M."/>
            <person name="Debat H.J."/>
            <person name="Wong I."/>
            <person name="Day J.C."/>
            <person name="Suvorov A."/>
            <person name="Silva C.J."/>
            <person name="Stanger-Hall K.F."/>
            <person name="Hall D.W."/>
            <person name="Schmitz R.J."/>
            <person name="Nelson D.R."/>
            <person name="Lewis S.M."/>
            <person name="Shigenobu S."/>
            <person name="Bybee S.M."/>
            <person name="Larracuente A.M."/>
            <person name="Oba Y."/>
            <person name="Weng J.K."/>
        </authorList>
    </citation>
    <scope>NUCLEOTIDE SEQUENCE [LARGE SCALE GENOMIC DNA]</scope>
    <source>
        <strain evidence="3">1611_PpyrPB1</strain>
        <tissue evidence="3">Whole body</tissue>
    </source>
</reference>
<evidence type="ECO:0000256" key="2">
    <source>
        <dbReference type="SAM" id="SignalP"/>
    </source>
</evidence>
<keyword evidence="2" id="KW-0732">Signal</keyword>
<evidence type="ECO:0000256" key="1">
    <source>
        <dbReference type="SAM" id="Phobius"/>
    </source>
</evidence>
<keyword evidence="1" id="KW-0812">Transmembrane</keyword>
<dbReference type="EMBL" id="VVIM01000009">
    <property type="protein sequence ID" value="KAB0794003.1"/>
    <property type="molecule type" value="Genomic_DNA"/>
</dbReference>
<accession>A0A5N4A9L2</accession>
<gene>
    <name evidence="3" type="ORF">PPYR_13623</name>
</gene>
<name>A0A5N4A9L2_PHOPY</name>
<comment type="caution">
    <text evidence="3">The sequence shown here is derived from an EMBL/GenBank/DDBJ whole genome shotgun (WGS) entry which is preliminary data.</text>
</comment>
<feature type="transmembrane region" description="Helical" evidence="1">
    <location>
        <begin position="220"/>
        <end position="240"/>
    </location>
</feature>
<dbReference type="AlphaFoldDB" id="A0A5N4A9L2"/>
<evidence type="ECO:0000313" key="4">
    <source>
        <dbReference type="Proteomes" id="UP000327044"/>
    </source>
</evidence>
<keyword evidence="1" id="KW-1133">Transmembrane helix</keyword>
<protein>
    <recommendedName>
        <fullName evidence="5">Protein GAMETE EXPRESSED 1</fullName>
    </recommendedName>
</protein>
<dbReference type="Proteomes" id="UP000327044">
    <property type="component" value="Unassembled WGS sequence"/>
</dbReference>
<sequence>MVFYDLHYCVLRLFILNYSLKCAFGQYQEMATQGRTQYQLLQERTNLPHYGNCWKSAVDHVEEGCRSLSEETQSSIALHLANCFLEMSGHESYNCELEKKPNLKQICLSSMSDRAFNVYTEFYTHTQNICWFLRGQVWQEVMAENTVRFGRQLEVSAQNQEDILRAQRNSVELQEKLLHHGHALEKIMEEFYVSTQQHHHILSLMASNMKSLQSWLIGEFSWIDTIIFYVASSIFIIVITSTNRTSSARFPLWLLLILSVICERLIYLHVVHSYDKQVQEVHLAIAGYVEWVRKTFGVIALCVLLLSAFYYRNLNSLNNQLLHNIHEQQQVIMRQIVDLKMNREDDGLLIVQERSSKSPFTQSFASTPSVHVSKIYQDSPVTRSRYNLRGRSKVLDP</sequence>
<feature type="chain" id="PRO_5024399044" description="Protein GAMETE EXPRESSED 1" evidence="2">
    <location>
        <begin position="26"/>
        <end position="397"/>
    </location>
</feature>
<dbReference type="PANTHER" id="PTHR33538">
    <property type="entry name" value="PROTEIN GAMETE EXPRESSED 1"/>
    <property type="match status" value="1"/>
</dbReference>
<feature type="signal peptide" evidence="2">
    <location>
        <begin position="1"/>
        <end position="25"/>
    </location>
</feature>
<dbReference type="OrthoDB" id="377549at2759"/>
<evidence type="ECO:0008006" key="5">
    <source>
        <dbReference type="Google" id="ProtNLM"/>
    </source>
</evidence>
<feature type="transmembrane region" description="Helical" evidence="1">
    <location>
        <begin position="291"/>
        <end position="311"/>
    </location>
</feature>
<keyword evidence="4" id="KW-1185">Reference proteome</keyword>
<dbReference type="PANTHER" id="PTHR33538:SF2">
    <property type="entry name" value="PROTEIN GAMETE EXPRESSED 1"/>
    <property type="match status" value="1"/>
</dbReference>
<organism evidence="3 4">
    <name type="scientific">Photinus pyralis</name>
    <name type="common">Common eastern firefly</name>
    <name type="synonym">Lampyris pyralis</name>
    <dbReference type="NCBI Taxonomy" id="7054"/>
    <lineage>
        <taxon>Eukaryota</taxon>
        <taxon>Metazoa</taxon>
        <taxon>Ecdysozoa</taxon>
        <taxon>Arthropoda</taxon>
        <taxon>Hexapoda</taxon>
        <taxon>Insecta</taxon>
        <taxon>Pterygota</taxon>
        <taxon>Neoptera</taxon>
        <taxon>Endopterygota</taxon>
        <taxon>Coleoptera</taxon>
        <taxon>Polyphaga</taxon>
        <taxon>Elateriformia</taxon>
        <taxon>Elateroidea</taxon>
        <taxon>Lampyridae</taxon>
        <taxon>Lampyrinae</taxon>
        <taxon>Photinus</taxon>
    </lineage>
</organism>
<proteinExistence type="predicted"/>
<dbReference type="InterPro" id="IPR040346">
    <property type="entry name" value="GEX1/Brambleberry"/>
</dbReference>
<keyword evidence="1" id="KW-0472">Membrane</keyword>